<dbReference type="AlphaFoldDB" id="A0A2S6CAM7"/>
<name>A0A2S6CAM7_9PEZI</name>
<protein>
    <recommendedName>
        <fullName evidence="1">Beta-lactamase-like ARB-00930-like C-terminal domain-containing protein</fullName>
    </recommendedName>
</protein>
<dbReference type="OrthoDB" id="3644718at2759"/>
<dbReference type="InterPro" id="IPR058664">
    <property type="entry name" value="ARB_00930-like_C"/>
</dbReference>
<sequence length="664" mass="74472">MGDSQLLSLPEELVASISEIVPVESIVNFALSCSAAFRHVEQRLEQSQRLHAEFKIQHDRRPLTSATLLRRAISDPDAVWHLRAFESWGVRPGFEKWKSWSYDRDSPRVKFDGAIEFHEDHASLDATFYGPSELVEYRMIMMDKLHMSIEEVYKWTERIRDGWDEPIKGMLFALAPRIDRLNFIKYDYESTEFATEDPLIFLSTAIRAVHDSTKIGGVWPPGFSSLRMVSICSYTDLRHNQDAFYASPSSVACLFLLPNIKVLNLSHVGHGYEDDSDYILPPGSWSVEALSFYLVGMTLQARIMFLRACRRLYCFRSAHSRMDTSGEDRELWRALSEQHSAWLECLSLEDFHQMLPEVSISFPQLKRLDCLRTTDWGRDSKSVSFGSTYMSEVQAVLAAESEEYDAKTAPIDLRTALPFTIERLTISRDSHGMSTTVISKKAMCALAELAEDERFTNLKEICLYEVGYRANESTIPSGGILSTLNDLNKLGVGILNHTLLSAEATRRWMKPVTHSASLSYSIGAPWEIVRYLSPSSGKVIDIYTKLGDSGSYSAMLAFIPEYNAGFSYLSGYFVAPGTDGRLRDKTAFGIINTLVETLMPALEAQAAREAEANFIGTYSAGDSMNSTLVIAQRTETNVTSGEGAGLYIEHWTSNGVDALPIFAG</sequence>
<dbReference type="Pfam" id="PF26335">
    <property type="entry name" value="ARB_00930_C"/>
    <property type="match status" value="1"/>
</dbReference>
<dbReference type="InterPro" id="IPR012338">
    <property type="entry name" value="Beta-lactam/transpept-like"/>
</dbReference>
<dbReference type="PANTHER" id="PTHR22935:SF97">
    <property type="entry name" value="BETA-LACTAMASE-RELATED DOMAIN-CONTAINING PROTEIN"/>
    <property type="match status" value="1"/>
</dbReference>
<gene>
    <name evidence="2" type="ORF">CBER1_05947</name>
</gene>
<evidence type="ECO:0000313" key="2">
    <source>
        <dbReference type="EMBL" id="PPJ56802.1"/>
    </source>
</evidence>
<dbReference type="PANTHER" id="PTHR22935">
    <property type="entry name" value="PENICILLIN-BINDING PROTEIN"/>
    <property type="match status" value="1"/>
</dbReference>
<dbReference type="InterPro" id="IPR051478">
    <property type="entry name" value="Beta-lactamase-like_AB/R"/>
</dbReference>
<comment type="caution">
    <text evidence="2">The sequence shown here is derived from an EMBL/GenBank/DDBJ whole genome shotgun (WGS) entry which is preliminary data.</text>
</comment>
<dbReference type="SUPFAM" id="SSF56601">
    <property type="entry name" value="beta-lactamase/transpeptidase-like"/>
    <property type="match status" value="1"/>
</dbReference>
<dbReference type="Gene3D" id="3.40.710.10">
    <property type="entry name" value="DD-peptidase/beta-lactamase superfamily"/>
    <property type="match status" value="1"/>
</dbReference>
<evidence type="ECO:0000313" key="3">
    <source>
        <dbReference type="Proteomes" id="UP000237631"/>
    </source>
</evidence>
<dbReference type="EMBL" id="PNEN01000509">
    <property type="protein sequence ID" value="PPJ56802.1"/>
    <property type="molecule type" value="Genomic_DNA"/>
</dbReference>
<organism evidence="2 3">
    <name type="scientific">Cercospora berteroae</name>
    <dbReference type="NCBI Taxonomy" id="357750"/>
    <lineage>
        <taxon>Eukaryota</taxon>
        <taxon>Fungi</taxon>
        <taxon>Dikarya</taxon>
        <taxon>Ascomycota</taxon>
        <taxon>Pezizomycotina</taxon>
        <taxon>Dothideomycetes</taxon>
        <taxon>Dothideomycetidae</taxon>
        <taxon>Mycosphaerellales</taxon>
        <taxon>Mycosphaerellaceae</taxon>
        <taxon>Cercospora</taxon>
    </lineage>
</organism>
<evidence type="ECO:0000259" key="1">
    <source>
        <dbReference type="Pfam" id="PF26335"/>
    </source>
</evidence>
<dbReference type="Proteomes" id="UP000237631">
    <property type="component" value="Unassembled WGS sequence"/>
</dbReference>
<keyword evidence="3" id="KW-1185">Reference proteome</keyword>
<feature type="domain" description="Beta-lactamase-like ARB-00930-like C-terminal" evidence="1">
    <location>
        <begin position="606"/>
        <end position="661"/>
    </location>
</feature>
<reference evidence="3" key="1">
    <citation type="journal article" date="2017" name="bioRxiv">
        <title>Conservation of a gene cluster reveals novel cercosporin biosynthetic mechanisms and extends production to the genus Colletotrichum.</title>
        <authorList>
            <person name="de Jonge R."/>
            <person name="Ebert M.K."/>
            <person name="Huitt-Roehl C.R."/>
            <person name="Pal P."/>
            <person name="Suttle J.C."/>
            <person name="Spanner R.E."/>
            <person name="Neubauer J.D."/>
            <person name="Jurick W.M.II."/>
            <person name="Stott K.A."/>
            <person name="Secor G.A."/>
            <person name="Thomma B.P.H.J."/>
            <person name="Van de Peer Y."/>
            <person name="Townsend C.A."/>
            <person name="Bolton M.D."/>
        </authorList>
    </citation>
    <scope>NUCLEOTIDE SEQUENCE [LARGE SCALE GENOMIC DNA]</scope>
    <source>
        <strain evidence="3">CBS538.71</strain>
    </source>
</reference>
<accession>A0A2S6CAM7</accession>
<proteinExistence type="predicted"/>